<dbReference type="Gene3D" id="3.30.560.10">
    <property type="entry name" value="Glucose Oxidase, domain 3"/>
    <property type="match status" value="1"/>
</dbReference>
<dbReference type="GO" id="GO:0050660">
    <property type="term" value="F:flavin adenine dinucleotide binding"/>
    <property type="evidence" value="ECO:0007669"/>
    <property type="project" value="InterPro"/>
</dbReference>
<dbReference type="InterPro" id="IPR036188">
    <property type="entry name" value="FAD/NAD-bd_sf"/>
</dbReference>
<dbReference type="GO" id="GO:0016614">
    <property type="term" value="F:oxidoreductase activity, acting on CH-OH group of donors"/>
    <property type="evidence" value="ECO:0007669"/>
    <property type="project" value="InterPro"/>
</dbReference>
<dbReference type="InterPro" id="IPR007867">
    <property type="entry name" value="GMC_OxRtase_C"/>
</dbReference>
<feature type="binding site" evidence="3">
    <location>
        <position position="225"/>
    </location>
    <ligand>
        <name>FAD</name>
        <dbReference type="ChEBI" id="CHEBI:57692"/>
    </ligand>
</feature>
<dbReference type="PROSITE" id="PS00623">
    <property type="entry name" value="GMC_OXRED_1"/>
    <property type="match status" value="1"/>
</dbReference>
<dbReference type="EMBL" id="AWSO01000160">
    <property type="protein sequence ID" value="ESK93959.1"/>
    <property type="molecule type" value="Genomic_DNA"/>
</dbReference>
<evidence type="ECO:0000259" key="5">
    <source>
        <dbReference type="PROSITE" id="PS00623"/>
    </source>
</evidence>
<feature type="binding site" evidence="3">
    <location>
        <begin position="529"/>
        <end position="530"/>
    </location>
    <ligand>
        <name>FAD</name>
        <dbReference type="ChEBI" id="CHEBI:57692"/>
    </ligand>
</feature>
<organism evidence="7 8">
    <name type="scientific">Moniliophthora roreri (strain MCA 2997)</name>
    <name type="common">Cocoa frosty pod rot fungus</name>
    <name type="synonym">Crinipellis roreri</name>
    <dbReference type="NCBI Taxonomy" id="1381753"/>
    <lineage>
        <taxon>Eukaryota</taxon>
        <taxon>Fungi</taxon>
        <taxon>Dikarya</taxon>
        <taxon>Basidiomycota</taxon>
        <taxon>Agaricomycotina</taxon>
        <taxon>Agaricomycetes</taxon>
        <taxon>Agaricomycetidae</taxon>
        <taxon>Agaricales</taxon>
        <taxon>Marasmiineae</taxon>
        <taxon>Marasmiaceae</taxon>
        <taxon>Moniliophthora</taxon>
    </lineage>
</organism>
<evidence type="ECO:0000256" key="2">
    <source>
        <dbReference type="ARBA" id="ARBA00010790"/>
    </source>
</evidence>
<feature type="domain" description="Glucose-methanol-choline oxidoreductase N-terminal" evidence="6">
    <location>
        <begin position="268"/>
        <end position="282"/>
    </location>
</feature>
<evidence type="ECO:0000259" key="6">
    <source>
        <dbReference type="PROSITE" id="PS00624"/>
    </source>
</evidence>
<gene>
    <name evidence="7" type="ORF">Moror_12916</name>
</gene>
<feature type="domain" description="Glucose-methanol-choline oxidoreductase N-terminal" evidence="5">
    <location>
        <begin position="100"/>
        <end position="123"/>
    </location>
</feature>
<proteinExistence type="inferred from homology"/>
<accession>V2YQJ8</accession>
<dbReference type="SUPFAM" id="SSF51905">
    <property type="entry name" value="FAD/NAD(P)-binding domain"/>
    <property type="match status" value="1"/>
</dbReference>
<evidence type="ECO:0000256" key="3">
    <source>
        <dbReference type="PIRSR" id="PIRSR000137-2"/>
    </source>
</evidence>
<dbReference type="InterPro" id="IPR012132">
    <property type="entry name" value="GMC_OxRdtase"/>
</dbReference>
<evidence type="ECO:0000256" key="4">
    <source>
        <dbReference type="RuleBase" id="RU003968"/>
    </source>
</evidence>
<dbReference type="STRING" id="1381753.V2YQJ8"/>
<dbReference type="PANTHER" id="PTHR11552">
    <property type="entry name" value="GLUCOSE-METHANOL-CHOLINE GMC OXIDOREDUCTASE"/>
    <property type="match status" value="1"/>
</dbReference>
<dbReference type="PROSITE" id="PS00624">
    <property type="entry name" value="GMC_OXRED_2"/>
    <property type="match status" value="1"/>
</dbReference>
<protein>
    <submittedName>
        <fullName evidence="7">Alcohol oxidase-like protein</fullName>
    </submittedName>
</protein>
<dbReference type="Pfam" id="PF00732">
    <property type="entry name" value="GMC_oxred_N"/>
    <property type="match status" value="2"/>
</dbReference>
<evidence type="ECO:0000256" key="1">
    <source>
        <dbReference type="ARBA" id="ARBA00001974"/>
    </source>
</evidence>
<keyword evidence="4" id="KW-0285">Flavoprotein</keyword>
<dbReference type="PANTHER" id="PTHR11552:SF78">
    <property type="entry name" value="GLUCOSE-METHANOL-CHOLINE OXIDOREDUCTASE N-TERMINAL DOMAIN-CONTAINING PROTEIN"/>
    <property type="match status" value="1"/>
</dbReference>
<dbReference type="InterPro" id="IPR000172">
    <property type="entry name" value="GMC_OxRdtase_N"/>
</dbReference>
<dbReference type="Pfam" id="PF05199">
    <property type="entry name" value="GMC_oxred_C"/>
    <property type="match status" value="1"/>
</dbReference>
<comment type="cofactor">
    <cofactor evidence="1 3">
        <name>FAD</name>
        <dbReference type="ChEBI" id="CHEBI:57692"/>
    </cofactor>
</comment>
<dbReference type="SUPFAM" id="SSF54373">
    <property type="entry name" value="FAD-linked reductases, C-terminal domain"/>
    <property type="match status" value="1"/>
</dbReference>
<dbReference type="Gene3D" id="3.50.50.60">
    <property type="entry name" value="FAD/NAD(P)-binding domain"/>
    <property type="match status" value="1"/>
</dbReference>
<sequence length="599" mass="65918">MSQVTSLLFSQTSISLDPRTSYHVTYEIIFARGETVACVTAGRLAATDPSLKILLLEVAKHVQPGRYFSNLAMTGQDLFTFHVGKPREALNGRSAIVPTGRCVGGGSSVNFVMYTRAAAPDHDDWEKQGDPGWGSQDLIPLSNKAETFQVGDFPNHGTSGPIKISSEGIATNVSQDLLEVATMYDKERGFVKDTNDFAICNAYAPWFKYIDAVLGKRSDAAHPRVIRVIFNGNRAVGVEYTGNEVGRDRGMASVHNVIADHLVILSAGAFGSPVILERSGIGSKELLQKLDIPVLVDLPGVGENDNDHNLVFSGYYCSSDADTIDDIFRGTTRRLNVSYLTQWLNGGKGTMAHNGIDGGIKLRPNTKDLKEIGPTFKKRWEDFYLKSPDKPVMWAGILSAYTGMDPNVPRGKYFSIAYYTEYPISTGRVHIKAAQDPYAPPDFEPGFLNEAADLHVLRWTYKHMREIARRMKLYRGEIPSHHPHFPIGSAATTGKRIGPDAMNSVPIAYTDEDNKAIDDFHRRTVETTWHSLGACAMKPRERNGVVDSNLNVYGVQDLKVADLSIVRYSTLVQIHNTALVIGEKAAVIVARELSIKGVN</sequence>
<dbReference type="Proteomes" id="UP000017559">
    <property type="component" value="Unassembled WGS sequence"/>
</dbReference>
<dbReference type="KEGG" id="mrr:Moror_12916"/>
<dbReference type="PIRSF" id="PIRSF000137">
    <property type="entry name" value="Alcohol_oxidase"/>
    <property type="match status" value="1"/>
</dbReference>
<keyword evidence="3 4" id="KW-0274">FAD</keyword>
<evidence type="ECO:0000313" key="8">
    <source>
        <dbReference type="Proteomes" id="UP000017559"/>
    </source>
</evidence>
<name>V2YQJ8_MONRO</name>
<keyword evidence="8" id="KW-1185">Reference proteome</keyword>
<evidence type="ECO:0000313" key="7">
    <source>
        <dbReference type="EMBL" id="ESK93959.1"/>
    </source>
</evidence>
<dbReference type="OrthoDB" id="269227at2759"/>
<comment type="similarity">
    <text evidence="2 4">Belongs to the GMC oxidoreductase family.</text>
</comment>
<comment type="caution">
    <text evidence="7">The sequence shown here is derived from an EMBL/GenBank/DDBJ whole genome shotgun (WGS) entry which is preliminary data.</text>
</comment>
<reference evidence="7 8" key="1">
    <citation type="journal article" date="2014" name="BMC Genomics">
        <title>Genome and secretome analysis of the hemibiotrophic fungal pathogen, Moniliophthora roreri, which causes frosty pod rot disease of cacao: mechanisms of the biotrophic and necrotrophic phases.</title>
        <authorList>
            <person name="Meinhardt L.W."/>
            <person name="Costa G.G.L."/>
            <person name="Thomazella D.P.T."/>
            <person name="Teixeira P.J.P.L."/>
            <person name="Carazzolle M.F."/>
            <person name="Schuster S.C."/>
            <person name="Carlson J.E."/>
            <person name="Guiltinan M.J."/>
            <person name="Mieczkowski P."/>
            <person name="Farmer A."/>
            <person name="Ramaraj T."/>
            <person name="Crozier J."/>
            <person name="Davis R.E."/>
            <person name="Shao J."/>
            <person name="Melnick R.L."/>
            <person name="Pereira G.A.G."/>
            <person name="Bailey B.A."/>
        </authorList>
    </citation>
    <scope>NUCLEOTIDE SEQUENCE [LARGE SCALE GENOMIC DNA]</scope>
    <source>
        <strain evidence="7 8">MCA 2997</strain>
    </source>
</reference>
<dbReference type="AlphaFoldDB" id="V2YQJ8"/>
<dbReference type="HOGENOM" id="CLU_002865_5_1_1"/>